<reference evidence="1" key="1">
    <citation type="journal article" date="2020" name="Appl. Environ. Microbiol.">
        <title>Medium-Chain Fatty Acid Synthesis by 'Candidatus Weimeria bifida' gen. nov., sp. nov., and 'Candidatus Pseudoramibacter fermentans' sp. nov.</title>
        <authorList>
            <person name="Scarborough M.J."/>
            <person name="Myers K.S."/>
            <person name="Donohue T.J."/>
            <person name="Noguera D.R."/>
        </authorList>
    </citation>
    <scope>NUCLEOTIDE SEQUENCE</scope>
    <source>
        <strain evidence="1">EUB1.1</strain>
    </source>
</reference>
<proteinExistence type="predicted"/>
<dbReference type="EMBL" id="VOGB01000003">
    <property type="protein sequence ID" value="MQM72222.1"/>
    <property type="molecule type" value="Genomic_DNA"/>
</dbReference>
<dbReference type="Proteomes" id="UP000473648">
    <property type="component" value="Unassembled WGS sequence"/>
</dbReference>
<protein>
    <submittedName>
        <fullName evidence="1">Uncharacterized protein</fullName>
    </submittedName>
</protein>
<gene>
    <name evidence="1" type="ORF">FRC53_02070</name>
</gene>
<comment type="caution">
    <text evidence="1">The sequence shown here is derived from an EMBL/GenBank/DDBJ whole genome shotgun (WGS) entry which is preliminary data.</text>
</comment>
<sequence>MISYAEAKKRALDARAEYDYCTVRKDAYVFSCSKDEMCDGGPDAPIVILKEDGRALNFTGYIYDHLSEEDLDSFKLGSEKEKKYLEGESSL</sequence>
<organism evidence="1 2">
    <name type="scientific">Candidatus Pseudoramibacter fermentans</name>
    <dbReference type="NCBI Taxonomy" id="2594427"/>
    <lineage>
        <taxon>Bacteria</taxon>
        <taxon>Bacillati</taxon>
        <taxon>Bacillota</taxon>
        <taxon>Clostridia</taxon>
        <taxon>Eubacteriales</taxon>
        <taxon>Eubacteriaceae</taxon>
        <taxon>Pseudoramibacter</taxon>
    </lineage>
</organism>
<accession>A0A6L5GQ82</accession>
<keyword evidence="2" id="KW-1185">Reference proteome</keyword>
<dbReference type="AlphaFoldDB" id="A0A6L5GQ82"/>
<evidence type="ECO:0000313" key="1">
    <source>
        <dbReference type="EMBL" id="MQM72222.1"/>
    </source>
</evidence>
<name>A0A6L5GQ82_9FIRM</name>
<evidence type="ECO:0000313" key="2">
    <source>
        <dbReference type="Proteomes" id="UP000473648"/>
    </source>
</evidence>